<name>A0ABW1T112_9ACTN</name>
<proteinExistence type="inferred from homology"/>
<feature type="transmembrane region" description="Helical" evidence="6">
    <location>
        <begin position="131"/>
        <end position="149"/>
    </location>
</feature>
<evidence type="ECO:0000256" key="3">
    <source>
        <dbReference type="ARBA" id="ARBA00022692"/>
    </source>
</evidence>
<dbReference type="InterPro" id="IPR005496">
    <property type="entry name" value="Integral_membrane_TerC"/>
</dbReference>
<dbReference type="EMBL" id="JBHSTI010000008">
    <property type="protein sequence ID" value="MFC6238398.1"/>
    <property type="molecule type" value="Genomic_DNA"/>
</dbReference>
<dbReference type="Pfam" id="PF03741">
    <property type="entry name" value="TerC"/>
    <property type="match status" value="1"/>
</dbReference>
<evidence type="ECO:0000256" key="6">
    <source>
        <dbReference type="SAM" id="Phobius"/>
    </source>
</evidence>
<dbReference type="RefSeq" id="WP_386766580.1">
    <property type="nucleotide sequence ID" value="NZ_JBHSTI010000008.1"/>
</dbReference>
<evidence type="ECO:0000256" key="2">
    <source>
        <dbReference type="ARBA" id="ARBA00007511"/>
    </source>
</evidence>
<keyword evidence="4 6" id="KW-1133">Transmembrane helix</keyword>
<sequence>MNIPGWIWAATIALYTVLFVIDLLIVGRRPHIPSTAECVRWLSLYVGIAIAFGLAMWWWAGRDYAVQFFAGWVTEYSLSVDNLFVFLLIMARFFVPRELQQSVLMYGIFIALILRAIFIALGAAVIAQYSWVFYFFGAFLVFTAVRLATEGETDDDEYRENALVRWVSRLVSTTPDFHGTKLHTIVDGKKLWTPMLLVLLSLGTTDLVFALDSIPAIFGLTQEAYIVFAANVFALLGLRQLYFLLGDLLNRLIYLSIGLAIVLGFIGVKLVLEAMHTNSVPFLNGGEPFPVPVPSTGLSLAVIVTVLTVTTVASLVVSRREGAREPL</sequence>
<organism evidence="7 8">
    <name type="scientific">Longivirga aurantiaca</name>
    <dbReference type="NCBI Taxonomy" id="1837743"/>
    <lineage>
        <taxon>Bacteria</taxon>
        <taxon>Bacillati</taxon>
        <taxon>Actinomycetota</taxon>
        <taxon>Actinomycetes</taxon>
        <taxon>Sporichthyales</taxon>
        <taxon>Sporichthyaceae</taxon>
        <taxon>Longivirga</taxon>
    </lineage>
</organism>
<comment type="caution">
    <text evidence="7">The sequence shown here is derived from an EMBL/GenBank/DDBJ whole genome shotgun (WGS) entry which is preliminary data.</text>
</comment>
<dbReference type="NCBIfam" id="TIGR03718">
    <property type="entry name" value="R_switched_Alx"/>
    <property type="match status" value="1"/>
</dbReference>
<feature type="transmembrane region" description="Helical" evidence="6">
    <location>
        <begin position="103"/>
        <end position="125"/>
    </location>
</feature>
<keyword evidence="3 6" id="KW-0812">Transmembrane</keyword>
<gene>
    <name evidence="7" type="ORF">ACFQGU_10960</name>
</gene>
<feature type="transmembrane region" description="Helical" evidence="6">
    <location>
        <begin position="292"/>
        <end position="317"/>
    </location>
</feature>
<reference evidence="8" key="1">
    <citation type="journal article" date="2019" name="Int. J. Syst. Evol. Microbiol.">
        <title>The Global Catalogue of Microorganisms (GCM) 10K type strain sequencing project: providing services to taxonomists for standard genome sequencing and annotation.</title>
        <authorList>
            <consortium name="The Broad Institute Genomics Platform"/>
            <consortium name="The Broad Institute Genome Sequencing Center for Infectious Disease"/>
            <person name="Wu L."/>
            <person name="Ma J."/>
        </authorList>
    </citation>
    <scope>NUCLEOTIDE SEQUENCE [LARGE SCALE GENOMIC DNA]</scope>
    <source>
        <strain evidence="8">CGMCC 4.7317</strain>
    </source>
</reference>
<comment type="similarity">
    <text evidence="2">Belongs to the TerC family.</text>
</comment>
<comment type="subcellular location">
    <subcellularLocation>
        <location evidence="1">Membrane</location>
        <topology evidence="1">Multi-pass membrane protein</topology>
    </subcellularLocation>
</comment>
<dbReference type="InterPro" id="IPR022369">
    <property type="entry name" value="Integral_membrane_TerC_rswitch"/>
</dbReference>
<keyword evidence="5 6" id="KW-0472">Membrane</keyword>
<feature type="transmembrane region" description="Helical" evidence="6">
    <location>
        <begin position="252"/>
        <end position="272"/>
    </location>
</feature>
<evidence type="ECO:0000256" key="5">
    <source>
        <dbReference type="ARBA" id="ARBA00023136"/>
    </source>
</evidence>
<evidence type="ECO:0000313" key="7">
    <source>
        <dbReference type="EMBL" id="MFC6238398.1"/>
    </source>
</evidence>
<dbReference type="PANTHER" id="PTHR30238">
    <property type="entry name" value="MEMBRANE BOUND PREDICTED REDOX MODULATOR"/>
    <property type="match status" value="1"/>
</dbReference>
<feature type="transmembrane region" description="Helical" evidence="6">
    <location>
        <begin position="196"/>
        <end position="218"/>
    </location>
</feature>
<feature type="transmembrane region" description="Helical" evidence="6">
    <location>
        <begin position="38"/>
        <end position="60"/>
    </location>
</feature>
<protein>
    <submittedName>
        <fullName evidence="7">TerC family protein</fullName>
    </submittedName>
</protein>
<feature type="transmembrane region" description="Helical" evidence="6">
    <location>
        <begin position="224"/>
        <end position="245"/>
    </location>
</feature>
<dbReference type="PANTHER" id="PTHR30238:SF0">
    <property type="entry name" value="THYLAKOID MEMBRANE PROTEIN TERC, CHLOROPLASTIC"/>
    <property type="match status" value="1"/>
</dbReference>
<evidence type="ECO:0000256" key="4">
    <source>
        <dbReference type="ARBA" id="ARBA00022989"/>
    </source>
</evidence>
<feature type="transmembrane region" description="Helical" evidence="6">
    <location>
        <begin position="6"/>
        <end position="26"/>
    </location>
</feature>
<evidence type="ECO:0000256" key="1">
    <source>
        <dbReference type="ARBA" id="ARBA00004141"/>
    </source>
</evidence>
<evidence type="ECO:0000313" key="8">
    <source>
        <dbReference type="Proteomes" id="UP001596138"/>
    </source>
</evidence>
<dbReference type="Proteomes" id="UP001596138">
    <property type="component" value="Unassembled WGS sequence"/>
</dbReference>
<accession>A0ABW1T112</accession>
<feature type="transmembrane region" description="Helical" evidence="6">
    <location>
        <begin position="66"/>
        <end position="91"/>
    </location>
</feature>
<keyword evidence="8" id="KW-1185">Reference proteome</keyword>